<dbReference type="HOGENOM" id="CLU_058643_2_1_1"/>
<name>I2H0P3_HENB6</name>
<dbReference type="InParanoid" id="I2H0P3"/>
<dbReference type="GO" id="GO:0003955">
    <property type="term" value="F:NAD(P)H dehydrogenase (quinone) activity"/>
    <property type="evidence" value="ECO:0007669"/>
    <property type="project" value="TreeGrafter"/>
</dbReference>
<dbReference type="Gene3D" id="3.40.50.360">
    <property type="match status" value="1"/>
</dbReference>
<evidence type="ECO:0000259" key="3">
    <source>
        <dbReference type="Pfam" id="PF02525"/>
    </source>
</evidence>
<gene>
    <name evidence="4" type="primary">TBLA0C01300</name>
    <name evidence="4" type="ORF">TBLA_0C01300</name>
</gene>
<protein>
    <recommendedName>
        <fullName evidence="3">Flavodoxin-like fold domain-containing protein</fullName>
    </recommendedName>
</protein>
<evidence type="ECO:0000313" key="5">
    <source>
        <dbReference type="Proteomes" id="UP000002866"/>
    </source>
</evidence>
<keyword evidence="2" id="KW-0560">Oxidoreductase</keyword>
<proteinExistence type="inferred from homology"/>
<dbReference type="Proteomes" id="UP000002866">
    <property type="component" value="Chromosome 3"/>
</dbReference>
<dbReference type="eggNOG" id="ENOG502QWY5">
    <property type="taxonomic scope" value="Eukaryota"/>
</dbReference>
<comment type="similarity">
    <text evidence="1">Belongs to the NAD(P)H dehydrogenase (quinone) family.</text>
</comment>
<sequence>MKVLIVYAHPEKQSLTHSLKEVAVQKLKEDGHEVIVSDLYAMKWQASIEPTDFLNHDEDTRLNVMLDSGIAYEAGALTEDVLAEQEKLRWADTVIFQFPFWWFHMPAIMKGWIDRVFSFKFAYGVGEHTATHYGDQYGEGPFTNKRALIITTIGGHKSHYTERGIGGNIDYLLFPINHGILYYPGFQVLPSFCVYETIKMNNGTFNNWADKLRNYLDDLETKKRIPYRIQNGGDYNLLELTLKEGTESPGQTGLNIHLDLTK</sequence>
<dbReference type="AlphaFoldDB" id="I2H0P3"/>
<evidence type="ECO:0000256" key="1">
    <source>
        <dbReference type="ARBA" id="ARBA00006252"/>
    </source>
</evidence>
<dbReference type="GeneID" id="14495558"/>
<dbReference type="Pfam" id="PF02525">
    <property type="entry name" value="Flavodoxin_2"/>
    <property type="match status" value="1"/>
</dbReference>
<dbReference type="GO" id="GO:0005829">
    <property type="term" value="C:cytosol"/>
    <property type="evidence" value="ECO:0007669"/>
    <property type="project" value="TreeGrafter"/>
</dbReference>
<dbReference type="EMBL" id="HE806318">
    <property type="protein sequence ID" value="CCH59945.1"/>
    <property type="molecule type" value="Genomic_DNA"/>
</dbReference>
<dbReference type="KEGG" id="tbl:TBLA_0C01300"/>
<keyword evidence="5" id="KW-1185">Reference proteome</keyword>
<dbReference type="STRING" id="1071380.I2H0P3"/>
<feature type="domain" description="Flavodoxin-like fold" evidence="3">
    <location>
        <begin position="1"/>
        <end position="211"/>
    </location>
</feature>
<dbReference type="InterPro" id="IPR029039">
    <property type="entry name" value="Flavoprotein-like_sf"/>
</dbReference>
<evidence type="ECO:0000313" key="4">
    <source>
        <dbReference type="EMBL" id="CCH59945.1"/>
    </source>
</evidence>
<dbReference type="OrthoDB" id="26889at2759"/>
<dbReference type="RefSeq" id="XP_004179464.1">
    <property type="nucleotide sequence ID" value="XM_004179416.1"/>
</dbReference>
<organism evidence="4 5">
    <name type="scientific">Henningerozyma blattae (strain ATCC 34711 / CBS 6284 / DSM 70876 / NBRC 10599 / NRRL Y-10934 / UCD 77-7)</name>
    <name type="common">Yeast</name>
    <name type="synonym">Tetrapisispora blattae</name>
    <dbReference type="NCBI Taxonomy" id="1071380"/>
    <lineage>
        <taxon>Eukaryota</taxon>
        <taxon>Fungi</taxon>
        <taxon>Dikarya</taxon>
        <taxon>Ascomycota</taxon>
        <taxon>Saccharomycotina</taxon>
        <taxon>Saccharomycetes</taxon>
        <taxon>Saccharomycetales</taxon>
        <taxon>Saccharomycetaceae</taxon>
        <taxon>Henningerozyma</taxon>
    </lineage>
</organism>
<dbReference type="PANTHER" id="PTHR10204">
    <property type="entry name" value="NAD P H OXIDOREDUCTASE-RELATED"/>
    <property type="match status" value="1"/>
</dbReference>
<accession>I2H0P3</accession>
<dbReference type="InterPro" id="IPR051545">
    <property type="entry name" value="NAD(P)H_dehydrogenase_qn"/>
</dbReference>
<dbReference type="OMA" id="HGILHYP"/>
<dbReference type="SUPFAM" id="SSF52218">
    <property type="entry name" value="Flavoproteins"/>
    <property type="match status" value="1"/>
</dbReference>
<reference evidence="4 5" key="1">
    <citation type="journal article" date="2011" name="Proc. Natl. Acad. Sci. U.S.A.">
        <title>Evolutionary erosion of yeast sex chromosomes by mating-type switching accidents.</title>
        <authorList>
            <person name="Gordon J.L."/>
            <person name="Armisen D."/>
            <person name="Proux-Wera E."/>
            <person name="Oheigeartaigh S.S."/>
            <person name="Byrne K.P."/>
            <person name="Wolfe K.H."/>
        </authorList>
    </citation>
    <scope>NUCLEOTIDE SEQUENCE [LARGE SCALE GENOMIC DNA]</scope>
    <source>
        <strain evidence="5">ATCC 34711 / CBS 6284 / DSM 70876 / NBRC 10599 / NRRL Y-10934 / UCD 77-7</strain>
    </source>
</reference>
<dbReference type="PANTHER" id="PTHR10204:SF34">
    <property type="entry name" value="NAD(P)H DEHYDROGENASE [QUINONE] 1 ISOFORM 1"/>
    <property type="match status" value="1"/>
</dbReference>
<dbReference type="InterPro" id="IPR003680">
    <property type="entry name" value="Flavodoxin_fold"/>
</dbReference>
<evidence type="ECO:0000256" key="2">
    <source>
        <dbReference type="ARBA" id="ARBA00023002"/>
    </source>
</evidence>